<sequence length="97" mass="11117">MRSLVDLTGLYQGDEVSGPRFINSLLTETHRTSDVDCFKQLFVNHATLRTGTDDNRRQCMWCWHPHGFMVAISRRRYPDLQQHAHPSPAPPLRAGLS</sequence>
<gene>
    <name evidence="1" type="ORF">SNOG_06768</name>
</gene>
<dbReference type="VEuPathDB" id="FungiDB:JI435_067680"/>
<protein>
    <submittedName>
        <fullName evidence="1">Uncharacterized protein</fullName>
    </submittedName>
</protein>
<dbReference type="RefSeq" id="XP_001797132.1">
    <property type="nucleotide sequence ID" value="XM_001797080.1"/>
</dbReference>
<evidence type="ECO:0000313" key="1">
    <source>
        <dbReference type="EMBL" id="EAT85419.1"/>
    </source>
</evidence>
<reference evidence="2" key="1">
    <citation type="journal article" date="2007" name="Plant Cell">
        <title>Dothideomycete-plant interactions illuminated by genome sequencing and EST analysis of the wheat pathogen Stagonospora nodorum.</title>
        <authorList>
            <person name="Hane J.K."/>
            <person name="Lowe R.G."/>
            <person name="Solomon P.S."/>
            <person name="Tan K.C."/>
            <person name="Schoch C.L."/>
            <person name="Spatafora J.W."/>
            <person name="Crous P.W."/>
            <person name="Kodira C."/>
            <person name="Birren B.W."/>
            <person name="Galagan J.E."/>
            <person name="Torriani S.F."/>
            <person name="McDonald B.A."/>
            <person name="Oliver R.P."/>
        </authorList>
    </citation>
    <scope>NUCLEOTIDE SEQUENCE [LARGE SCALE GENOMIC DNA]</scope>
    <source>
        <strain evidence="2">SN15 / ATCC MYA-4574 / FGSC 10173</strain>
    </source>
</reference>
<proteinExistence type="predicted"/>
<organism evidence="1 2">
    <name type="scientific">Phaeosphaeria nodorum (strain SN15 / ATCC MYA-4574 / FGSC 10173)</name>
    <name type="common">Glume blotch fungus</name>
    <name type="synonym">Parastagonospora nodorum</name>
    <dbReference type="NCBI Taxonomy" id="321614"/>
    <lineage>
        <taxon>Eukaryota</taxon>
        <taxon>Fungi</taxon>
        <taxon>Dikarya</taxon>
        <taxon>Ascomycota</taxon>
        <taxon>Pezizomycotina</taxon>
        <taxon>Dothideomycetes</taxon>
        <taxon>Pleosporomycetidae</taxon>
        <taxon>Pleosporales</taxon>
        <taxon>Pleosporineae</taxon>
        <taxon>Phaeosphaeriaceae</taxon>
        <taxon>Parastagonospora</taxon>
    </lineage>
</organism>
<dbReference type="Proteomes" id="UP000001055">
    <property type="component" value="Unassembled WGS sequence"/>
</dbReference>
<dbReference type="GeneID" id="5974022"/>
<dbReference type="KEGG" id="pno:SNOG_06768"/>
<dbReference type="EMBL" id="CH445334">
    <property type="protein sequence ID" value="EAT85419.1"/>
    <property type="molecule type" value="Genomic_DNA"/>
</dbReference>
<accession>Q0UN96</accession>
<dbReference type="HOGENOM" id="CLU_2347429_0_0_1"/>
<evidence type="ECO:0000313" key="2">
    <source>
        <dbReference type="Proteomes" id="UP000001055"/>
    </source>
</evidence>
<dbReference type="AlphaFoldDB" id="Q0UN96"/>
<name>Q0UN96_PHANO</name>
<dbReference type="InParanoid" id="Q0UN96"/>